<proteinExistence type="predicted"/>
<dbReference type="RefSeq" id="XP_003146912.1">
    <property type="nucleotide sequence ID" value="XM_003146864.1"/>
</dbReference>
<dbReference type="KEGG" id="loa:LOAG_11343"/>
<dbReference type="CTD" id="9948797"/>
<sequence length="66" mass="7523">YQSQEIKYQRKLQALPLQLARPHPTVCTDPPRLAEMPTFTIGRETTTCLAMQNFLGHQFVTLIAAH</sequence>
<dbReference type="AlphaFoldDB" id="A0A1S0TN67"/>
<evidence type="ECO:0000313" key="1">
    <source>
        <dbReference type="EMBL" id="EFO17157.1"/>
    </source>
</evidence>
<dbReference type="InParanoid" id="A0A1S0TN67"/>
<dbReference type="GeneID" id="9948797"/>
<name>A0A1S0TN67_LOALO</name>
<accession>A0A1S0TN67</accession>
<protein>
    <submittedName>
        <fullName evidence="1">Uncharacterized protein</fullName>
    </submittedName>
</protein>
<reference evidence="1" key="1">
    <citation type="submission" date="2012-04" db="EMBL/GenBank/DDBJ databases">
        <title>The Genome Sequence of Loa loa.</title>
        <authorList>
            <consortium name="The Broad Institute Genome Sequencing Platform"/>
            <consortium name="Broad Institute Genome Sequencing Center for Infectious Disease"/>
            <person name="Nutman T.B."/>
            <person name="Fink D.L."/>
            <person name="Russ C."/>
            <person name="Young S."/>
            <person name="Zeng Q."/>
            <person name="Gargeya S."/>
            <person name="Alvarado L."/>
            <person name="Berlin A."/>
            <person name="Chapman S.B."/>
            <person name="Chen Z."/>
            <person name="Freedman E."/>
            <person name="Gellesch M."/>
            <person name="Goldberg J."/>
            <person name="Griggs A."/>
            <person name="Gujja S."/>
            <person name="Heilman E.R."/>
            <person name="Heiman D."/>
            <person name="Howarth C."/>
            <person name="Mehta T."/>
            <person name="Neiman D."/>
            <person name="Pearson M."/>
            <person name="Roberts A."/>
            <person name="Saif S."/>
            <person name="Shea T."/>
            <person name="Shenoy N."/>
            <person name="Sisk P."/>
            <person name="Stolte C."/>
            <person name="Sykes S."/>
            <person name="White J."/>
            <person name="Yandava C."/>
            <person name="Haas B."/>
            <person name="Henn M.R."/>
            <person name="Nusbaum C."/>
            <person name="Birren B."/>
        </authorList>
    </citation>
    <scope>NUCLEOTIDE SEQUENCE [LARGE SCALE GENOMIC DNA]</scope>
</reference>
<organism evidence="1">
    <name type="scientific">Loa loa</name>
    <name type="common">Eye worm</name>
    <name type="synonym">Filaria loa</name>
    <dbReference type="NCBI Taxonomy" id="7209"/>
    <lineage>
        <taxon>Eukaryota</taxon>
        <taxon>Metazoa</taxon>
        <taxon>Ecdysozoa</taxon>
        <taxon>Nematoda</taxon>
        <taxon>Chromadorea</taxon>
        <taxon>Rhabditida</taxon>
        <taxon>Spirurina</taxon>
        <taxon>Spiruromorpha</taxon>
        <taxon>Filarioidea</taxon>
        <taxon>Onchocercidae</taxon>
        <taxon>Loa</taxon>
    </lineage>
</organism>
<dbReference type="EMBL" id="JH712121">
    <property type="protein sequence ID" value="EFO17157.1"/>
    <property type="molecule type" value="Genomic_DNA"/>
</dbReference>
<gene>
    <name evidence="1" type="ORF">LOAG_11343</name>
</gene>
<feature type="non-terminal residue" evidence="1">
    <location>
        <position position="1"/>
    </location>
</feature>